<dbReference type="CDD" id="cd05233">
    <property type="entry name" value="SDR_c"/>
    <property type="match status" value="1"/>
</dbReference>
<protein>
    <submittedName>
        <fullName evidence="6">NADP-dependent 3-hydroxy acid dehydrogenase YdfG</fullName>
    </submittedName>
</protein>
<dbReference type="PROSITE" id="PS00061">
    <property type="entry name" value="ADH_SHORT"/>
    <property type="match status" value="1"/>
</dbReference>
<sequence length="314" mass="32278">MGVTNLLAREQSVKGKVILITGAARGLGAGLAKRLAARGAKVALVGLEPAEMAAVAAECGPDAAVFTADVTDWAGLETAVKGVVERFGGIDIVVANAGIAAAGFIRSIDPAAFERTIEVDLLGVWRTVRTTLPHVIDRKGYVLVVSSLAAITHAPAMAAYAASKAGVEAFANSLRAEVRHLGVKVGVAHPSWIATDLVHGADEHPVFGPLRSAMPGPIGKTHPVPLALDALEKGVLRRDRSVHVPGWVGLLKLVRAFLPPVIEIGGKLRGNLVAKADKAALADIAQRGAEVSSRPVGAGGAAAVRKPAAAIDQR</sequence>
<dbReference type="InterPro" id="IPR020904">
    <property type="entry name" value="Sc_DH/Rdtase_CS"/>
</dbReference>
<dbReference type="OrthoDB" id="3743899at2"/>
<dbReference type="RefSeq" id="WP_091450174.1">
    <property type="nucleotide sequence ID" value="NZ_FMZZ01000005.1"/>
</dbReference>
<evidence type="ECO:0000313" key="6">
    <source>
        <dbReference type="EMBL" id="SDC87847.1"/>
    </source>
</evidence>
<keyword evidence="2" id="KW-0560">Oxidoreductase</keyword>
<organism evidence="6 7">
    <name type="scientific">Actinokineospora iranica</name>
    <dbReference type="NCBI Taxonomy" id="1271860"/>
    <lineage>
        <taxon>Bacteria</taxon>
        <taxon>Bacillati</taxon>
        <taxon>Actinomycetota</taxon>
        <taxon>Actinomycetes</taxon>
        <taxon>Pseudonocardiales</taxon>
        <taxon>Pseudonocardiaceae</taxon>
        <taxon>Actinokineospora</taxon>
    </lineage>
</organism>
<dbReference type="GO" id="GO:0016491">
    <property type="term" value="F:oxidoreductase activity"/>
    <property type="evidence" value="ECO:0007669"/>
    <property type="project" value="UniProtKB-KW"/>
</dbReference>
<dbReference type="InterPro" id="IPR036291">
    <property type="entry name" value="NAD(P)-bd_dom_sf"/>
</dbReference>
<evidence type="ECO:0000256" key="1">
    <source>
        <dbReference type="ARBA" id="ARBA00006484"/>
    </source>
</evidence>
<dbReference type="Proteomes" id="UP000199501">
    <property type="component" value="Unassembled WGS sequence"/>
</dbReference>
<dbReference type="SUPFAM" id="SSF51735">
    <property type="entry name" value="NAD(P)-binding Rossmann-fold domains"/>
    <property type="match status" value="1"/>
</dbReference>
<evidence type="ECO:0000259" key="5">
    <source>
        <dbReference type="SMART" id="SM00822"/>
    </source>
</evidence>
<feature type="region of interest" description="Disordered" evidence="4">
    <location>
        <begin position="294"/>
        <end position="314"/>
    </location>
</feature>
<dbReference type="Gene3D" id="3.40.50.720">
    <property type="entry name" value="NAD(P)-binding Rossmann-like Domain"/>
    <property type="match status" value="1"/>
</dbReference>
<dbReference type="PANTHER" id="PTHR44196:SF1">
    <property type="entry name" value="DEHYDROGENASE_REDUCTASE SDR FAMILY MEMBER 7B"/>
    <property type="match status" value="1"/>
</dbReference>
<feature type="domain" description="Ketoreductase" evidence="5">
    <location>
        <begin position="16"/>
        <end position="190"/>
    </location>
</feature>
<dbReference type="GO" id="GO:0016020">
    <property type="term" value="C:membrane"/>
    <property type="evidence" value="ECO:0007669"/>
    <property type="project" value="TreeGrafter"/>
</dbReference>
<dbReference type="Pfam" id="PF00106">
    <property type="entry name" value="adh_short"/>
    <property type="match status" value="1"/>
</dbReference>
<name>A0A1G6Q897_9PSEU</name>
<evidence type="ECO:0000256" key="4">
    <source>
        <dbReference type="SAM" id="MobiDB-lite"/>
    </source>
</evidence>
<dbReference type="PANTHER" id="PTHR44196">
    <property type="entry name" value="DEHYDROGENASE/REDUCTASE SDR FAMILY MEMBER 7B"/>
    <property type="match status" value="1"/>
</dbReference>
<dbReference type="STRING" id="1271860.SAMN05216174_105114"/>
<dbReference type="NCBIfam" id="NF004526">
    <property type="entry name" value="PRK05872.1"/>
    <property type="match status" value="1"/>
</dbReference>
<reference evidence="7" key="1">
    <citation type="submission" date="2016-10" db="EMBL/GenBank/DDBJ databases">
        <authorList>
            <person name="Varghese N."/>
            <person name="Submissions S."/>
        </authorList>
    </citation>
    <scope>NUCLEOTIDE SEQUENCE [LARGE SCALE GENOMIC DNA]</scope>
    <source>
        <strain evidence="7">IBRC-M 10403</strain>
    </source>
</reference>
<keyword evidence="7" id="KW-1185">Reference proteome</keyword>
<dbReference type="PRINTS" id="PR00080">
    <property type="entry name" value="SDRFAMILY"/>
</dbReference>
<comment type="similarity">
    <text evidence="1 3">Belongs to the short-chain dehydrogenases/reductases (SDR) family.</text>
</comment>
<accession>A0A1G6Q897</accession>
<dbReference type="AlphaFoldDB" id="A0A1G6Q897"/>
<evidence type="ECO:0000256" key="2">
    <source>
        <dbReference type="ARBA" id="ARBA00023002"/>
    </source>
</evidence>
<evidence type="ECO:0000256" key="3">
    <source>
        <dbReference type="RuleBase" id="RU000363"/>
    </source>
</evidence>
<dbReference type="InterPro" id="IPR057326">
    <property type="entry name" value="KR_dom"/>
</dbReference>
<evidence type="ECO:0000313" key="7">
    <source>
        <dbReference type="Proteomes" id="UP000199501"/>
    </source>
</evidence>
<gene>
    <name evidence="6" type="ORF">SAMN05216174_105114</name>
</gene>
<proteinExistence type="inferred from homology"/>
<dbReference type="PRINTS" id="PR00081">
    <property type="entry name" value="GDHRDH"/>
</dbReference>
<dbReference type="SMART" id="SM00822">
    <property type="entry name" value="PKS_KR"/>
    <property type="match status" value="1"/>
</dbReference>
<dbReference type="EMBL" id="FMZZ01000005">
    <property type="protein sequence ID" value="SDC87847.1"/>
    <property type="molecule type" value="Genomic_DNA"/>
</dbReference>
<dbReference type="InterPro" id="IPR002347">
    <property type="entry name" value="SDR_fam"/>
</dbReference>